<dbReference type="InterPro" id="IPR045322">
    <property type="entry name" value="HECTD1/TRIP12-like"/>
</dbReference>
<sequence length="2478" mass="275001">MVDVDPDTLLEWLSMGQGDERDMQLIALEQLCMLLLMSDNIDRCFESCPPRTFLPALCRIFLDECAPENVLEVTARAITYYLDVSAECTRRIVAVEGAIKALCSRLVVVDLSSRTSKDLGEQCVKVLELICTREAGAVFEAGGLQCSLTFIGEFGSSVHKDTLHSAMNVVSRLCGRMEPQDSNLETCVKSLSTLLKHEDPYVSDGALRCFASLADRFTRRGVDPAPLAEHGLTSELLDRLASAAVAAGDKTGGNGATPDSKSNSTSVSTIVSLLSTLCRGSPSVTHDLLRAGLPDAIQKALQGDERCVLDTMRLVDLLLVLLFEGRCALPKSCVSIPKGGIASLRRFDRSHENSHRQLIDCIRSKDTDAVIDAIENGGFEVNFMDDVGQTLLNWASAFGTLEMVEYLCERGADVNRGQRSSSLHYAACFGRPAVAKTLLRHGANPDLRDEDGKTPMDKARERNDEGHREVVHILQSPGEWMVPVGSSSTPSPAPEQPTASQEPASAEEEEKKEEPEEVKGDPEMAPVYLKNLLPLFAKNYKETMMPSIRKATLALMRKMIHYASQAQLEELSQNSTFASVIVEVLSVVLDHEDDDDGHLTGLQIIEDLLEKCQETYISHLARLGVISHVTELAGPMQEVETVQEEPAVKENEEETEKKGEDTVQEDASDVEQGKPYHWHDWCIVRSRDCLYLWNESCALELSNGSNGWFRFILDGKLATMYSSGSPEGGSDSSESRGEFLEKLQRARGQVKLGTPSQPLLSSPSSTRLSVGNWSLTCTKDKEVSVHNADGQQATILREDLAGFVFESNRGTKHTFNAETSLGPEFAAGWMGKRGKRFVSKVEAQKLKIRNLAAEIQEKYLLAAQATPREVVAKLQEIVSQLHSACLSQENLTKGGDGKESWREEMFTALKGLLQVLQDDATVSSYELQSTGLVTALLRCLHQNGKTVPSDNENANNRAAECIAERIEVFKSAFGETEDQLNEENTDEASSATILVKKLVAVLESTEKLPLLTYECPGSGLQVLARRLRFQLERAPGESSLIDRTGRTLKMEPLTTVGDLERYLLKMVAKQWYDHDRSTFNFVRLLKGGNKTSFTHMQDFDENGILYWLGTNGKSTPDWVNPGSVGIVAVSTSEGRGLPYGKVEDILSRDAAALNCHTNDDKNAWFAIDLGVWFRPTCYTLRHARGYGRSALRNWLFQVSKDGKTWTTLYTHTDDNSLNEPGSTASWPLEPPSDQEGWRHVRLQQAGKNASGQTHYLSLSGFEVYGTVMAAVEEPLAPELSSSKSGTAGEKLAKSLKPSWSLSPGKAAREVEAALRRQRRLIRSQMLKHLNVGSKVVRGVDWKWKDQDGSPPGEGLVTGELQNGWVEVAWTNGTSNSYRMGADGKFDLRVVETGPSTDSSGEPSSSARSDKGQYEEGPSIEEAEVESLEKRQEESSSTSQSDEVSSMALVEAVRVEEIPDEGVFTSEDVIETLGNTLVVLETTDSTEIVPSADEPKETVGEVQEITEEEGVVTEPLNSVTETASSSKTASVNISVAETARRSKGNLIIKISSPHCTKGRKVEEEPESRGGRRRTWDDEHVLKRQFSALVPAFDPRPGRTNIAQTQDIVIPAPGSQESSSTEMTPPTVEPRLYLTLKGPASLTLPEVEIRLDDPKATIFSYVQKVALATGISKNERMRRVWEPTYTVVYREVHSPDQEENPRETKEETETTVGFNVDMLSQDHQVHWTTSYVERYLGTDELPKSEVISFLQRNADAAFQRKWKLTGVPKSIRKNRNCSQLVAAYKEFCNNLDSSPPSSPPFEKPVLKQEVKQEVKQDKTSTEPAPVDDISAVEDILQLLKVLNSISTSSAHDFGEDGNEKYGFIVDNEDFTSKKLTTKLLQQIQDPLVLASNALPTWSGVLTSTFPFLFPFETRQLYFSCTAFGSSRAIVWLQNKRDVALERSRPLSHRREEQHEFRVGRLKHERVKVPRGDELLDWAMGVLKFHAERKSVLEVEFEDEEGTGLGPSLEFYALVAAELQRKSLGMWICEDAIVDETAREVDIGHGIRPRGYYVQRAGGLFPAPLPQDAPDTERVAKLFYVLGIFLAKSLQDSRLVDIPLSLSFLKLLACSASPPNGKTTLAYSRSSLQVIDDASCSLEDLVECSDTTNELDQPQPSVEENENAINKLDLDSIKERELIEEEEELSKEENSELRKTKESVEEMPSTPVKPSWFDSILDDSDMEVVDPHRATFLKQLQELVARKNDILKDNLLTVNEKRAKISELKLKTAHGVECSVDDLGLTFQFSPSSKVYGFSEVDLVRNGGDQMLTTENAEEYIKLVKEFCLYTGVQLQLDSFRDGFNSVFPIEKLSPFTPDELQLMLSGEQVPQWTREDIMNYTEPKFGYTREAPGFQRFVNVLVNMTGDERKAFLQFTTGCSSLPPGGLANLHPRLTVVRKESEGDGSFPSVNTCVHYLKLPEYSSEEAMREKLLAATREKGFHLN</sequence>
<feature type="compositionally biased region" description="Low complexity" evidence="12">
    <location>
        <begin position="1392"/>
        <end position="1405"/>
    </location>
</feature>
<feature type="compositionally biased region" description="Low complexity" evidence="12">
    <location>
        <begin position="1434"/>
        <end position="1445"/>
    </location>
</feature>
<dbReference type="SUPFAM" id="SSF49785">
    <property type="entry name" value="Galactose-binding domain-like"/>
    <property type="match status" value="1"/>
</dbReference>
<evidence type="ECO:0000256" key="11">
    <source>
        <dbReference type="RuleBase" id="RU369009"/>
    </source>
</evidence>
<keyword evidence="8 9" id="KW-0040">ANK repeat</keyword>
<protein>
    <recommendedName>
        <fullName evidence="11">E3 ubiquitin-protein ligase</fullName>
        <ecNumber evidence="11">2.3.2.26</ecNumber>
    </recommendedName>
</protein>
<evidence type="ECO:0000256" key="6">
    <source>
        <dbReference type="ARBA" id="ARBA00022737"/>
    </source>
</evidence>
<feature type="region of interest" description="Disordered" evidence="12">
    <location>
        <begin position="442"/>
        <end position="523"/>
    </location>
</feature>
<dbReference type="InterPro" id="IPR036770">
    <property type="entry name" value="Ankyrin_rpt-contain_sf"/>
</dbReference>
<dbReference type="EC" id="2.3.2.26" evidence="11"/>
<dbReference type="InterPro" id="IPR008979">
    <property type="entry name" value="Galactose-bd-like_sf"/>
</dbReference>
<gene>
    <name evidence="15" type="ORF">pdam_00011995</name>
</gene>
<feature type="region of interest" description="Disordered" evidence="12">
    <location>
        <begin position="1790"/>
        <end position="1822"/>
    </location>
</feature>
<dbReference type="Pfam" id="PF06701">
    <property type="entry name" value="MIB_HERC2"/>
    <property type="match status" value="1"/>
</dbReference>
<keyword evidence="6" id="KW-0677">Repeat</keyword>
<dbReference type="GO" id="GO:0070534">
    <property type="term" value="P:protein K63-linked ubiquitination"/>
    <property type="evidence" value="ECO:0007669"/>
    <property type="project" value="TreeGrafter"/>
</dbReference>
<evidence type="ECO:0000259" key="14">
    <source>
        <dbReference type="PROSITE" id="PS51416"/>
    </source>
</evidence>
<feature type="repeat" description="ANK" evidence="9">
    <location>
        <begin position="387"/>
        <end position="419"/>
    </location>
</feature>
<dbReference type="Gene3D" id="3.90.1750.10">
    <property type="entry name" value="Hect, E3 ligase catalytic domains"/>
    <property type="match status" value="2"/>
</dbReference>
<dbReference type="GO" id="GO:0061630">
    <property type="term" value="F:ubiquitin protein ligase activity"/>
    <property type="evidence" value="ECO:0007669"/>
    <property type="project" value="UniProtKB-UniRule"/>
</dbReference>
<dbReference type="GO" id="GO:0016607">
    <property type="term" value="C:nuclear speck"/>
    <property type="evidence" value="ECO:0007669"/>
    <property type="project" value="TreeGrafter"/>
</dbReference>
<dbReference type="Gene3D" id="1.25.10.10">
    <property type="entry name" value="Leucine-rich Repeat Variant"/>
    <property type="match status" value="1"/>
</dbReference>
<evidence type="ECO:0000256" key="4">
    <source>
        <dbReference type="ARBA" id="ARBA00022553"/>
    </source>
</evidence>
<dbReference type="SUPFAM" id="SSF159034">
    <property type="entry name" value="Mib/herc2 domain-like"/>
    <property type="match status" value="1"/>
</dbReference>
<keyword evidence="7 10" id="KW-0833">Ubl conjugation pathway</keyword>
<comment type="function">
    <text evidence="11">E3 ubiquitin-protein ligase which accepts ubiquitin from an E2 ubiquitin-conjugating enzyme in the form of a thioester and then directly transfers the ubiquitin to targeted substrates.</text>
</comment>
<dbReference type="PANTHER" id="PTHR45670">
    <property type="entry name" value="E3 UBIQUITIN-PROTEIN LIGASE TRIP12"/>
    <property type="match status" value="1"/>
</dbReference>
<dbReference type="Pfam" id="PF00632">
    <property type="entry name" value="HECT"/>
    <property type="match status" value="1"/>
</dbReference>
<evidence type="ECO:0000259" key="13">
    <source>
        <dbReference type="PROSITE" id="PS50237"/>
    </source>
</evidence>
<dbReference type="InterPro" id="IPR000569">
    <property type="entry name" value="HECT_dom"/>
</dbReference>
<feature type="domain" description="MIB/HERC2" evidence="14">
    <location>
        <begin position="1321"/>
        <end position="1393"/>
    </location>
</feature>
<dbReference type="CDD" id="cd00078">
    <property type="entry name" value="HECTc"/>
    <property type="match status" value="1"/>
</dbReference>
<comment type="similarity">
    <text evidence="3 11">Belongs to the UPL family. K-HECT subfamily.</text>
</comment>
<dbReference type="Gene3D" id="3.30.2160.10">
    <property type="entry name" value="Hect, E3 ligase catalytic domain"/>
    <property type="match status" value="1"/>
</dbReference>
<name>A0A3M6UL87_POCDA</name>
<dbReference type="InterPro" id="IPR016024">
    <property type="entry name" value="ARM-type_fold"/>
</dbReference>
<feature type="compositionally biased region" description="Basic and acidic residues" evidence="12">
    <location>
        <begin position="1802"/>
        <end position="1818"/>
    </location>
</feature>
<dbReference type="SMART" id="SM00248">
    <property type="entry name" value="ANK"/>
    <property type="match status" value="3"/>
</dbReference>
<evidence type="ECO:0000256" key="10">
    <source>
        <dbReference type="PROSITE-ProRule" id="PRU00104"/>
    </source>
</evidence>
<dbReference type="Pfam" id="PF18410">
    <property type="entry name" value="BTHB"/>
    <property type="match status" value="1"/>
</dbReference>
<evidence type="ECO:0000313" key="16">
    <source>
        <dbReference type="Proteomes" id="UP000275408"/>
    </source>
</evidence>
<comment type="pathway">
    <text evidence="2 11">Protein modification; protein ubiquitination.</text>
</comment>
<dbReference type="STRING" id="46731.A0A3M6UL87"/>
<dbReference type="SUPFAM" id="SSF48403">
    <property type="entry name" value="Ankyrin repeat"/>
    <property type="match status" value="1"/>
</dbReference>
<dbReference type="Gene3D" id="2.60.120.260">
    <property type="entry name" value="Galactose-binding domain-like"/>
    <property type="match status" value="1"/>
</dbReference>
<proteinExistence type="inferred from homology"/>
<organism evidence="15 16">
    <name type="scientific">Pocillopora damicornis</name>
    <name type="common">Cauliflower coral</name>
    <name type="synonym">Millepora damicornis</name>
    <dbReference type="NCBI Taxonomy" id="46731"/>
    <lineage>
        <taxon>Eukaryota</taxon>
        <taxon>Metazoa</taxon>
        <taxon>Cnidaria</taxon>
        <taxon>Anthozoa</taxon>
        <taxon>Hexacorallia</taxon>
        <taxon>Scleractinia</taxon>
        <taxon>Astrocoeniina</taxon>
        <taxon>Pocilloporidae</taxon>
        <taxon>Pocillopora</taxon>
    </lineage>
</organism>
<dbReference type="Gene3D" id="3.30.2410.10">
    <property type="entry name" value="Hect, E3 ligase catalytic domain"/>
    <property type="match status" value="1"/>
</dbReference>
<dbReference type="InterPro" id="IPR041200">
    <property type="entry name" value="FKBP3_BTHB"/>
</dbReference>
<accession>A0A3M6UL87</accession>
<evidence type="ECO:0000256" key="5">
    <source>
        <dbReference type="ARBA" id="ARBA00022679"/>
    </source>
</evidence>
<reference evidence="15 16" key="1">
    <citation type="journal article" date="2018" name="Sci. Rep.">
        <title>Comparative analysis of the Pocillopora damicornis genome highlights role of immune system in coral evolution.</title>
        <authorList>
            <person name="Cunning R."/>
            <person name="Bay R.A."/>
            <person name="Gillette P."/>
            <person name="Baker A.C."/>
            <person name="Traylor-Knowles N."/>
        </authorList>
    </citation>
    <scope>NUCLEOTIDE SEQUENCE [LARGE SCALE GENOMIC DNA]</scope>
    <source>
        <strain evidence="15">RSMAS</strain>
        <tissue evidence="15">Whole animal</tissue>
    </source>
</reference>
<dbReference type="InterPro" id="IPR010606">
    <property type="entry name" value="Mib_Herc2"/>
</dbReference>
<dbReference type="InterPro" id="IPR035983">
    <property type="entry name" value="Hect_E3_ubiquitin_ligase"/>
</dbReference>
<feature type="compositionally biased region" description="Polar residues" evidence="12">
    <location>
        <begin position="1214"/>
        <end position="1225"/>
    </location>
</feature>
<feature type="region of interest" description="Disordered" evidence="12">
    <location>
        <begin position="1390"/>
        <end position="1445"/>
    </location>
</feature>
<dbReference type="Gene3D" id="2.30.30.40">
    <property type="entry name" value="SH3 Domains"/>
    <property type="match status" value="1"/>
</dbReference>
<feature type="region of interest" description="Disordered" evidence="12">
    <location>
        <begin position="2178"/>
        <end position="2204"/>
    </location>
</feature>
<keyword evidence="4" id="KW-0597">Phosphoprotein</keyword>
<dbReference type="PROSITE" id="PS50297">
    <property type="entry name" value="ANK_REP_REGION"/>
    <property type="match status" value="2"/>
</dbReference>
<dbReference type="SUPFAM" id="SSF56204">
    <property type="entry name" value="Hect, E3 ligase catalytic domain"/>
    <property type="match status" value="1"/>
</dbReference>
<dbReference type="SMART" id="SM00119">
    <property type="entry name" value="HECTc"/>
    <property type="match status" value="1"/>
</dbReference>
<feature type="repeat" description="ANK" evidence="9">
    <location>
        <begin position="418"/>
        <end position="450"/>
    </location>
</feature>
<feature type="domain" description="HECT" evidence="13">
    <location>
        <begin position="2218"/>
        <end position="2478"/>
    </location>
</feature>
<dbReference type="FunFam" id="2.60.120.260:FF:000014">
    <property type="entry name" value="E3 ubiquitin-protein ligase HECTD1 isoform X1"/>
    <property type="match status" value="1"/>
</dbReference>
<dbReference type="Pfam" id="PF12796">
    <property type="entry name" value="Ank_2"/>
    <property type="match status" value="1"/>
</dbReference>
<evidence type="ECO:0000256" key="2">
    <source>
        <dbReference type="ARBA" id="ARBA00004906"/>
    </source>
</evidence>
<evidence type="ECO:0000256" key="1">
    <source>
        <dbReference type="ARBA" id="ARBA00000885"/>
    </source>
</evidence>
<dbReference type="GO" id="GO:0046872">
    <property type="term" value="F:metal ion binding"/>
    <property type="evidence" value="ECO:0007669"/>
    <property type="project" value="InterPro"/>
</dbReference>
<dbReference type="PROSITE" id="PS50088">
    <property type="entry name" value="ANK_REPEAT"/>
    <property type="match status" value="2"/>
</dbReference>
<dbReference type="Pfam" id="PF07738">
    <property type="entry name" value="Sad1_UNC"/>
    <property type="match status" value="1"/>
</dbReference>
<feature type="compositionally biased region" description="Basic and acidic residues" evidence="12">
    <location>
        <begin position="646"/>
        <end position="661"/>
    </location>
</feature>
<dbReference type="FunFam" id="1.25.10.10:FF:000051">
    <property type="entry name" value="E3 ubiquitin-protein ligase HECTD1 isoform X1"/>
    <property type="match status" value="1"/>
</dbReference>
<feature type="active site" description="Glycyl thioester intermediate" evidence="10">
    <location>
        <position position="2447"/>
    </location>
</feature>
<comment type="caution">
    <text evidence="15">The sequence shown here is derived from an EMBL/GenBank/DDBJ whole genome shotgun (WGS) entry which is preliminary data.</text>
</comment>
<dbReference type="UniPathway" id="UPA00143"/>
<feature type="region of interest" description="Disordered" evidence="12">
    <location>
        <begin position="637"/>
        <end position="670"/>
    </location>
</feature>
<dbReference type="CDD" id="cd21062">
    <property type="entry name" value="BTHB_HectD1"/>
    <property type="match status" value="1"/>
</dbReference>
<keyword evidence="5 11" id="KW-0808">Transferase</keyword>
<dbReference type="GO" id="GO:0043161">
    <property type="term" value="P:proteasome-mediated ubiquitin-dependent protein catabolic process"/>
    <property type="evidence" value="ECO:0007669"/>
    <property type="project" value="TreeGrafter"/>
</dbReference>
<dbReference type="PROSITE" id="PS51416">
    <property type="entry name" value="MIB_HERC2"/>
    <property type="match status" value="1"/>
</dbReference>
<dbReference type="EMBL" id="RCHS01001288">
    <property type="protein sequence ID" value="RMX54284.1"/>
    <property type="molecule type" value="Genomic_DNA"/>
</dbReference>
<comment type="catalytic activity">
    <reaction evidence="1 11">
        <text>S-ubiquitinyl-[E2 ubiquitin-conjugating enzyme]-L-cysteine + [acceptor protein]-L-lysine = [E2 ubiquitin-conjugating enzyme]-L-cysteine + N(6)-ubiquitinyl-[acceptor protein]-L-lysine.</text>
        <dbReference type="EC" id="2.3.2.26"/>
    </reaction>
</comment>
<keyword evidence="16" id="KW-1185">Reference proteome</keyword>
<dbReference type="FunFam" id="1.25.40.20:FF:000033">
    <property type="entry name" value="E3 ubiquitin-protein ligase HECTD1 isoform X2"/>
    <property type="match status" value="1"/>
</dbReference>
<dbReference type="PROSITE" id="PS50237">
    <property type="entry name" value="HECT"/>
    <property type="match status" value="1"/>
</dbReference>
<evidence type="ECO:0000256" key="12">
    <source>
        <dbReference type="SAM" id="MobiDB-lite"/>
    </source>
</evidence>
<feature type="compositionally biased region" description="Basic and acidic residues" evidence="12">
    <location>
        <begin position="512"/>
        <end position="522"/>
    </location>
</feature>
<evidence type="ECO:0000256" key="7">
    <source>
        <dbReference type="ARBA" id="ARBA00022786"/>
    </source>
</evidence>
<dbReference type="PANTHER" id="PTHR45670:SF1">
    <property type="entry name" value="E3 UBIQUITIN-PROTEIN LIGASE HECTD1"/>
    <property type="match status" value="1"/>
</dbReference>
<dbReference type="InterPro" id="IPR037252">
    <property type="entry name" value="Mib_Herc2_sf"/>
</dbReference>
<dbReference type="SUPFAM" id="SSF48371">
    <property type="entry name" value="ARM repeat"/>
    <property type="match status" value="1"/>
</dbReference>
<evidence type="ECO:0000313" key="15">
    <source>
        <dbReference type="EMBL" id="RMX54284.1"/>
    </source>
</evidence>
<dbReference type="Gene3D" id="1.25.40.20">
    <property type="entry name" value="Ankyrin repeat-containing domain"/>
    <property type="match status" value="1"/>
</dbReference>
<dbReference type="Proteomes" id="UP000275408">
    <property type="component" value="Unassembled WGS sequence"/>
</dbReference>
<evidence type="ECO:0000256" key="3">
    <source>
        <dbReference type="ARBA" id="ARBA00006331"/>
    </source>
</evidence>
<evidence type="ECO:0000256" key="9">
    <source>
        <dbReference type="PROSITE-ProRule" id="PRU00023"/>
    </source>
</evidence>
<feature type="compositionally biased region" description="Basic and acidic residues" evidence="12">
    <location>
        <begin position="2184"/>
        <end position="2197"/>
    </location>
</feature>
<dbReference type="FunFam" id="3.30.2410.10:FF:000007">
    <property type="entry name" value="Putative E3 ubiquitin-protein ligase HECTD1"/>
    <property type="match status" value="1"/>
</dbReference>
<dbReference type="InterPro" id="IPR011989">
    <property type="entry name" value="ARM-like"/>
</dbReference>
<dbReference type="InterPro" id="IPR012919">
    <property type="entry name" value="SUN_dom"/>
</dbReference>
<dbReference type="Gene3D" id="1.10.720.80">
    <property type="match status" value="1"/>
</dbReference>
<dbReference type="OrthoDB" id="412600at2759"/>
<dbReference type="InterPro" id="IPR002110">
    <property type="entry name" value="Ankyrin_rpt"/>
</dbReference>
<feature type="region of interest" description="Disordered" evidence="12">
    <location>
        <begin position="1214"/>
        <end position="1234"/>
    </location>
</feature>
<feature type="compositionally biased region" description="Basic and acidic residues" evidence="12">
    <location>
        <begin position="446"/>
        <end position="471"/>
    </location>
</feature>
<evidence type="ECO:0000256" key="8">
    <source>
        <dbReference type="ARBA" id="ARBA00023043"/>
    </source>
</evidence>